<keyword evidence="2" id="KW-1185">Reference proteome</keyword>
<reference evidence="1" key="1">
    <citation type="submission" date="2022-08" db="EMBL/GenBank/DDBJ databases">
        <title>Genome Sequence of Lecanicillium fungicola.</title>
        <authorList>
            <person name="Buettner E."/>
        </authorList>
    </citation>
    <scope>NUCLEOTIDE SEQUENCE</scope>
    <source>
        <strain evidence="1">Babe33</strain>
    </source>
</reference>
<accession>A0ACC1NXZ5</accession>
<organism evidence="1 2">
    <name type="scientific">Zarea fungicola</name>
    <dbReference type="NCBI Taxonomy" id="93591"/>
    <lineage>
        <taxon>Eukaryota</taxon>
        <taxon>Fungi</taxon>
        <taxon>Dikarya</taxon>
        <taxon>Ascomycota</taxon>
        <taxon>Pezizomycotina</taxon>
        <taxon>Sordariomycetes</taxon>
        <taxon>Hypocreomycetidae</taxon>
        <taxon>Hypocreales</taxon>
        <taxon>Cordycipitaceae</taxon>
        <taxon>Zarea</taxon>
    </lineage>
</organism>
<gene>
    <name evidence="1" type="ORF">NQ176_g130</name>
</gene>
<protein>
    <submittedName>
        <fullName evidence="1">Uncharacterized protein</fullName>
    </submittedName>
</protein>
<name>A0ACC1NXZ5_9HYPO</name>
<evidence type="ECO:0000313" key="1">
    <source>
        <dbReference type="EMBL" id="KAJ2984192.1"/>
    </source>
</evidence>
<sequence length="831" mass="94998">MMHVPFKANKQDVQLFWSIQQSYATQHQSQCHSFTGPSRAFATKTYKEACTINVERMPRRTEAIEDYASAVPQIILSSSDGEFLDHLIPILKDASNSRRTPTLIQCLNQYTEDREADIERIGMTKHEEFLDSVNRLQSVREDTVALIAEILKLNQSIQSSTEKLADQKSALVNTKAIRQNISDASDALKESLKVLHAVNHAHDLVRHKHYYSALKSLEDLQNEHLVPILQNRYATQHRLADAIQKSIPASRKAISEAVMADLNTWLFRIREASQFLGELAWYYTEQRRIRQKKRVEEDSFLTNFKLNSSIELVCDENEELDVLDNEELQIAFTPLFEAVHIHEALNQSDRFRSEYAATRRQQKDLLLPSSVDLLSEDESSLSSLLEGITGFAIIEKATVRRVPHLRSAIEVEELWESMCSTAINLTSKALNDVTNAEVLLRIKGIVALFIQTMEGYGYPVSALETFMLTLFDKYAELLSRRFSEDFQEIVSTDDYMPMAINSQEEFDKVLNVSWYTPEQDVESKSFPCVLPFSQMYPLCCIDIQNFLNQFYFFSDDHFQHSDVIDESLRKSLDKLLTEKVCQSLVERLSSQYLGQIVQILINLEHFETACQELELLLISARSSTSAGGPLRLNATEEFRNNKKTAEKRIFELVNSKIDDLVDTAEYDWFTTNDAPEPSNYMQTLTRYLSNIMNSTLLGLPREIKELIYFDALSHTANKILALPLSPEVKYISVNAVSSLAQDVQYLTKFVNSLENAEMLKENLDELQQTVNLMQSENHEEFYDMSVRNKKYNRVDALNGPILLEKLASSAAQASVRSAPLSNLSSRFGMMK</sequence>
<dbReference type="Proteomes" id="UP001143910">
    <property type="component" value="Unassembled WGS sequence"/>
</dbReference>
<proteinExistence type="predicted"/>
<evidence type="ECO:0000313" key="2">
    <source>
        <dbReference type="Proteomes" id="UP001143910"/>
    </source>
</evidence>
<dbReference type="EMBL" id="JANJQO010000004">
    <property type="protein sequence ID" value="KAJ2984192.1"/>
    <property type="molecule type" value="Genomic_DNA"/>
</dbReference>
<comment type="caution">
    <text evidence="1">The sequence shown here is derived from an EMBL/GenBank/DDBJ whole genome shotgun (WGS) entry which is preliminary data.</text>
</comment>